<protein>
    <submittedName>
        <fullName evidence="2">Type IX secretion system PorP/SprF family membrane protein</fullName>
    </submittedName>
</protein>
<gene>
    <name evidence="2" type="ORF">CLV82_2823</name>
</gene>
<dbReference type="AlphaFoldDB" id="A0A4R6TG80"/>
<proteinExistence type="predicted"/>
<organism evidence="2 3">
    <name type="scientific">Zeaxanthinibacter enoshimensis</name>
    <dbReference type="NCBI Taxonomy" id="392009"/>
    <lineage>
        <taxon>Bacteria</taxon>
        <taxon>Pseudomonadati</taxon>
        <taxon>Bacteroidota</taxon>
        <taxon>Flavobacteriia</taxon>
        <taxon>Flavobacteriales</taxon>
        <taxon>Flavobacteriaceae</taxon>
        <taxon>Zeaxanthinibacter</taxon>
    </lineage>
</organism>
<dbReference type="Proteomes" id="UP000295468">
    <property type="component" value="Unassembled WGS sequence"/>
</dbReference>
<dbReference type="EMBL" id="SNYI01000003">
    <property type="protein sequence ID" value="TDQ29365.1"/>
    <property type="molecule type" value="Genomic_DNA"/>
</dbReference>
<dbReference type="Pfam" id="PF11751">
    <property type="entry name" value="PorP_SprF"/>
    <property type="match status" value="1"/>
</dbReference>
<evidence type="ECO:0000313" key="2">
    <source>
        <dbReference type="EMBL" id="TDQ29365.1"/>
    </source>
</evidence>
<comment type="caution">
    <text evidence="2">The sequence shown here is derived from an EMBL/GenBank/DDBJ whole genome shotgun (WGS) entry which is preliminary data.</text>
</comment>
<keyword evidence="1" id="KW-0732">Signal</keyword>
<reference evidence="2 3" key="1">
    <citation type="submission" date="2019-03" db="EMBL/GenBank/DDBJ databases">
        <title>Genomic Encyclopedia of Archaeal and Bacterial Type Strains, Phase II (KMG-II): from individual species to whole genera.</title>
        <authorList>
            <person name="Goeker M."/>
        </authorList>
    </citation>
    <scope>NUCLEOTIDE SEQUENCE [LARGE SCALE GENOMIC DNA]</scope>
    <source>
        <strain evidence="2 3">DSM 18435</strain>
    </source>
</reference>
<dbReference type="NCBIfam" id="TIGR03519">
    <property type="entry name" value="T9SS_PorP_fam"/>
    <property type="match status" value="1"/>
</dbReference>
<accession>A0A4R6TG80</accession>
<dbReference type="InterPro" id="IPR019861">
    <property type="entry name" value="PorP/SprF_Bacteroidetes"/>
</dbReference>
<feature type="chain" id="PRO_5020799824" evidence="1">
    <location>
        <begin position="25"/>
        <end position="311"/>
    </location>
</feature>
<dbReference type="RefSeq" id="WP_166636718.1">
    <property type="nucleotide sequence ID" value="NZ_SNYI01000003.1"/>
</dbReference>
<evidence type="ECO:0000256" key="1">
    <source>
        <dbReference type="SAM" id="SignalP"/>
    </source>
</evidence>
<name>A0A4R6TG80_9FLAO</name>
<sequence>MKCVKKSKALLLLFIGLVSMVASGQQDPNFNLYRYHMNVINPAYAGAQGETFLASSIRRQWTNIQDAPETQIVSFGTPVANRLGLGVSMINESSFVEKQTFATVDASYELPFSAGSTLYLGLKAGGNFYSVNASGLETYNINSDPSLQDISNFSPNIGVGAYWAAEGYYISLSAPRLLSSEKVKAEDGMASTVTDRPHLYLSGGYDIDLSGEWTLEPSTLLRYVSGAPASLELTAMTDYKQILKFGLSYRTDKAMAGLVKLNLWNQFDLGYAYETQFGKQVIANAGNTHELFLRYRFNTALVRTIADASED</sequence>
<feature type="signal peptide" evidence="1">
    <location>
        <begin position="1"/>
        <end position="24"/>
    </location>
</feature>
<keyword evidence="3" id="KW-1185">Reference proteome</keyword>
<evidence type="ECO:0000313" key="3">
    <source>
        <dbReference type="Proteomes" id="UP000295468"/>
    </source>
</evidence>